<evidence type="ECO:0000313" key="1">
    <source>
        <dbReference type="EMBL" id="AHB36434.1"/>
    </source>
</evidence>
<organism evidence="1 2">
    <name type="scientific">Spiroplasma apis B31</name>
    <dbReference type="NCBI Taxonomy" id="1276258"/>
    <lineage>
        <taxon>Bacteria</taxon>
        <taxon>Bacillati</taxon>
        <taxon>Mycoplasmatota</taxon>
        <taxon>Mollicutes</taxon>
        <taxon>Entomoplasmatales</taxon>
        <taxon>Spiroplasmataceae</taxon>
        <taxon>Spiroplasma</taxon>
    </lineage>
</organism>
<dbReference type="AlphaFoldDB" id="V5RIP5"/>
<dbReference type="PATRIC" id="fig|1276258.3.peg.597"/>
<keyword evidence="2" id="KW-1185">Reference proteome</keyword>
<evidence type="ECO:0000313" key="2">
    <source>
        <dbReference type="Proteomes" id="UP000018550"/>
    </source>
</evidence>
<dbReference type="EMBL" id="CP006682">
    <property type="protein sequence ID" value="AHB36434.1"/>
    <property type="molecule type" value="Genomic_DNA"/>
</dbReference>
<accession>V5RIP5</accession>
<dbReference type="HOGENOM" id="CLU_1041729_0_0_14"/>
<proteinExistence type="predicted"/>
<dbReference type="KEGG" id="sapi:SAPIS_v1c05890"/>
<reference evidence="1 2" key="1">
    <citation type="journal article" date="2014" name="Genome Announc.">
        <title>Complete Genome Sequence of Spiroplasma apis B31T (ATCC 33834), a Bacterium Associated with May Disease of Honeybees (Apis mellifera).</title>
        <authorList>
            <person name="Ku C."/>
            <person name="Lo W.S."/>
            <person name="Chen L.L."/>
            <person name="Kuo C.H."/>
        </authorList>
    </citation>
    <scope>NUCLEOTIDE SEQUENCE [LARGE SCALE GENOMIC DNA]</scope>
    <source>
        <strain evidence="1">B31</strain>
    </source>
</reference>
<name>V5RIP5_SPIAP</name>
<dbReference type="OrthoDB" id="389317at2"/>
<dbReference type="RefSeq" id="WP_023789515.1">
    <property type="nucleotide sequence ID" value="NC_022998.1"/>
</dbReference>
<dbReference type="STRING" id="1276258.SAPIS_v1c05890"/>
<sequence length="267" mass="31937">MNDTDKEFWLKKIAEEELLNNLLDSKSEKKLESFLENLNQIKEILHIKEKNDKKIFQEYNNKIVIPTGSEETLIEELNIFNKNMYDDFPEHYNLDFPEKIKELKKEFTKPKPIKKNIFNLSQPYIQETTKELNSDDMKTILSPQSIIEQEESDNKNETLSDEVKEIYLNSEEEKQECLNEIANNLNKGNYNKLKLNRRMSLTCNRYMKKLNKIKQGFIDTYGSEIFKKIRGWIIEENILYHNADKEKKLEALNLKKEKINAKRKRFK</sequence>
<gene>
    <name evidence="1" type="ORF">SAPIS_v1c05890</name>
</gene>
<dbReference type="Proteomes" id="UP000018550">
    <property type="component" value="Chromosome"/>
</dbReference>
<protein>
    <submittedName>
        <fullName evidence="1">Uncharacterized protein</fullName>
    </submittedName>
</protein>